<keyword evidence="3" id="KW-1185">Reference proteome</keyword>
<reference evidence="2" key="1">
    <citation type="journal article" date="2023" name="Mol. Phylogenet. Evol.">
        <title>Genome-scale phylogeny and comparative genomics of the fungal order Sordariales.</title>
        <authorList>
            <person name="Hensen N."/>
            <person name="Bonometti L."/>
            <person name="Westerberg I."/>
            <person name="Brannstrom I.O."/>
            <person name="Guillou S."/>
            <person name="Cros-Aarteil S."/>
            <person name="Calhoun S."/>
            <person name="Haridas S."/>
            <person name="Kuo A."/>
            <person name="Mondo S."/>
            <person name="Pangilinan J."/>
            <person name="Riley R."/>
            <person name="LaButti K."/>
            <person name="Andreopoulos B."/>
            <person name="Lipzen A."/>
            <person name="Chen C."/>
            <person name="Yan M."/>
            <person name="Daum C."/>
            <person name="Ng V."/>
            <person name="Clum A."/>
            <person name="Steindorff A."/>
            <person name="Ohm R.A."/>
            <person name="Martin F."/>
            <person name="Silar P."/>
            <person name="Natvig D.O."/>
            <person name="Lalanne C."/>
            <person name="Gautier V."/>
            <person name="Ament-Velasquez S.L."/>
            <person name="Kruys A."/>
            <person name="Hutchinson M.I."/>
            <person name="Powell A.J."/>
            <person name="Barry K."/>
            <person name="Miller A.N."/>
            <person name="Grigoriev I.V."/>
            <person name="Debuchy R."/>
            <person name="Gladieux P."/>
            <person name="Hiltunen Thoren M."/>
            <person name="Johannesson H."/>
        </authorList>
    </citation>
    <scope>NUCLEOTIDE SEQUENCE</scope>
    <source>
        <strain evidence="2">CBS 141.50</strain>
    </source>
</reference>
<reference evidence="2" key="2">
    <citation type="submission" date="2023-05" db="EMBL/GenBank/DDBJ databases">
        <authorList>
            <consortium name="Lawrence Berkeley National Laboratory"/>
            <person name="Steindorff A."/>
            <person name="Hensen N."/>
            <person name="Bonometti L."/>
            <person name="Westerberg I."/>
            <person name="Brannstrom I.O."/>
            <person name="Guillou S."/>
            <person name="Cros-Aarteil S."/>
            <person name="Calhoun S."/>
            <person name="Haridas S."/>
            <person name="Kuo A."/>
            <person name="Mondo S."/>
            <person name="Pangilinan J."/>
            <person name="Riley R."/>
            <person name="Labutti K."/>
            <person name="Andreopoulos B."/>
            <person name="Lipzen A."/>
            <person name="Chen C."/>
            <person name="Yanf M."/>
            <person name="Daum C."/>
            <person name="Ng V."/>
            <person name="Clum A."/>
            <person name="Ohm R."/>
            <person name="Martin F."/>
            <person name="Silar P."/>
            <person name="Natvig D."/>
            <person name="Lalanne C."/>
            <person name="Gautier V."/>
            <person name="Ament-Velasquez S.L."/>
            <person name="Kruys A."/>
            <person name="Hutchinson M.I."/>
            <person name="Powell A.J."/>
            <person name="Barry K."/>
            <person name="Miller A.N."/>
            <person name="Grigoriev I.V."/>
            <person name="Debuchy R."/>
            <person name="Gladieux P."/>
            <person name="Thoren M.H."/>
            <person name="Johannesson H."/>
        </authorList>
    </citation>
    <scope>NUCLEOTIDE SEQUENCE</scope>
    <source>
        <strain evidence="2">CBS 141.50</strain>
    </source>
</reference>
<evidence type="ECO:0000313" key="2">
    <source>
        <dbReference type="EMBL" id="KAK4145486.1"/>
    </source>
</evidence>
<accession>A0AAN6V8H1</accession>
<feature type="region of interest" description="Disordered" evidence="1">
    <location>
        <begin position="506"/>
        <end position="540"/>
    </location>
</feature>
<evidence type="ECO:0000256" key="1">
    <source>
        <dbReference type="SAM" id="MobiDB-lite"/>
    </source>
</evidence>
<evidence type="ECO:0000313" key="3">
    <source>
        <dbReference type="Proteomes" id="UP001302676"/>
    </source>
</evidence>
<sequence>MGAAPRPEEAEDDDQDAAVVLVSHSLARWVDDEEFLTGLVGSAGFARDKGRIVTVLAAAVHAIPATDARQRKYACGEGVSILRGSVHRMLADVFPTTEEPGPTAAATGGGGAVVAADERFGVPALRFEVPPVVRLGQRMSVHLPLANTLFATGKPVAIAAGRWTIDRPGGNFKRIGKQILGEQGFLTTRLIPLTPARPIARSFGNILSQVTVEGKPKPASKELESVIPTLIEKRKASFEVQKAKLRYRAEDQDHLDLKVDVWAMITPAADQPEVGSVADVPVLETLDWKKGEHSFEREAALAWEVSDAMPSHLARGARLFKVLSGGGGWGDKQGLLSLDPNTSLSQTDDQSFESFIASFHSNTSTTSSSTPQNNNYALPPGSTVQFLTPAHFPIHTNPLGRNHKIRTQLSIVFGTDHLQPHQALTDAAARGTDPSKPPAYDINQGAASVEDYPGRFGGVASPLGVHHVSNDGVDSEKGSENGGEGNYGGMYIGASPLREGEGEAVEPFKVDAPGTYVATRSLDRPKREGETEDRDEWRDD</sequence>
<dbReference type="AlphaFoldDB" id="A0AAN6V8H1"/>
<proteinExistence type="predicted"/>
<dbReference type="GeneID" id="87813251"/>
<dbReference type="Proteomes" id="UP001302676">
    <property type="component" value="Unassembled WGS sequence"/>
</dbReference>
<dbReference type="EMBL" id="MU853568">
    <property type="protein sequence ID" value="KAK4145486.1"/>
    <property type="molecule type" value="Genomic_DNA"/>
</dbReference>
<comment type="caution">
    <text evidence="2">The sequence shown here is derived from an EMBL/GenBank/DDBJ whole genome shotgun (WGS) entry which is preliminary data.</text>
</comment>
<protein>
    <submittedName>
        <fullName evidence="2">Uncharacterized protein</fullName>
    </submittedName>
</protein>
<dbReference type="RefSeq" id="XP_062638857.1">
    <property type="nucleotide sequence ID" value="XM_062776638.1"/>
</dbReference>
<gene>
    <name evidence="2" type="ORF">C8A04DRAFT_10576</name>
</gene>
<name>A0AAN6V8H1_9PEZI</name>
<organism evidence="2 3">
    <name type="scientific">Dichotomopilus funicola</name>
    <dbReference type="NCBI Taxonomy" id="1934379"/>
    <lineage>
        <taxon>Eukaryota</taxon>
        <taxon>Fungi</taxon>
        <taxon>Dikarya</taxon>
        <taxon>Ascomycota</taxon>
        <taxon>Pezizomycotina</taxon>
        <taxon>Sordariomycetes</taxon>
        <taxon>Sordariomycetidae</taxon>
        <taxon>Sordariales</taxon>
        <taxon>Chaetomiaceae</taxon>
        <taxon>Dichotomopilus</taxon>
    </lineage>
</organism>
<feature type="compositionally biased region" description="Basic and acidic residues" evidence="1">
    <location>
        <begin position="521"/>
        <end position="540"/>
    </location>
</feature>